<dbReference type="OrthoDB" id="4240512at2759"/>
<dbReference type="AlphaFoldDB" id="A0A9P3BNT9"/>
<evidence type="ECO:0000256" key="1">
    <source>
        <dbReference type="SAM" id="MobiDB-lite"/>
    </source>
</evidence>
<keyword evidence="3" id="KW-1185">Reference proteome</keyword>
<feature type="region of interest" description="Disordered" evidence="1">
    <location>
        <begin position="23"/>
        <end position="57"/>
    </location>
</feature>
<dbReference type="Proteomes" id="UP000710440">
    <property type="component" value="Unassembled WGS sequence"/>
</dbReference>
<comment type="caution">
    <text evidence="2">The sequence shown here is derived from an EMBL/GenBank/DDBJ whole genome shotgun (WGS) entry which is preliminary data.</text>
</comment>
<evidence type="ECO:0000313" key="3">
    <source>
        <dbReference type="Proteomes" id="UP000710440"/>
    </source>
</evidence>
<dbReference type="EMBL" id="BOPL01000001">
    <property type="protein sequence ID" value="GIJ99594.1"/>
    <property type="molecule type" value="Genomic_DNA"/>
</dbReference>
<protein>
    <submittedName>
        <fullName evidence="2">Uncharacterized protein</fullName>
    </submittedName>
</protein>
<organism evidence="2 3">
    <name type="scientific">Aspergillus viridinutans</name>
    <dbReference type="NCBI Taxonomy" id="75553"/>
    <lineage>
        <taxon>Eukaryota</taxon>
        <taxon>Fungi</taxon>
        <taxon>Dikarya</taxon>
        <taxon>Ascomycota</taxon>
        <taxon>Pezizomycotina</taxon>
        <taxon>Eurotiomycetes</taxon>
        <taxon>Eurotiomycetidae</taxon>
        <taxon>Eurotiales</taxon>
        <taxon>Aspergillaceae</taxon>
        <taxon>Aspergillus</taxon>
        <taxon>Aspergillus subgen. Fumigati</taxon>
    </lineage>
</organism>
<evidence type="ECO:0000313" key="2">
    <source>
        <dbReference type="EMBL" id="GIJ99594.1"/>
    </source>
</evidence>
<accession>A0A9P3BNT9</accession>
<gene>
    <name evidence="2" type="ORF">Aspvir_001728</name>
</gene>
<proteinExistence type="predicted"/>
<reference evidence="2 3" key="1">
    <citation type="submission" date="2021-02" db="EMBL/GenBank/DDBJ databases">
        <title>Pan-genome distribution and transcriptional activeness of fungal secondary metabolism genes in Aspergillus section Fumigati.</title>
        <authorList>
            <person name="Takahashi H."/>
            <person name="Umemura M."/>
            <person name="Ninomiya A."/>
            <person name="Kusuya Y."/>
            <person name="Urayama S."/>
            <person name="Shimizu M."/>
            <person name="Watanabe A."/>
            <person name="Kamei K."/>
            <person name="Yaguchi T."/>
            <person name="Hagiwara D."/>
        </authorList>
    </citation>
    <scope>NUCLEOTIDE SEQUENCE [LARGE SCALE GENOMIC DNA]</scope>
    <source>
        <strain evidence="2 3">IFM 47045</strain>
    </source>
</reference>
<dbReference type="GeneID" id="66929710"/>
<sequence length="57" mass="6026">MAEKCAQAGCGNWALSGSRYCATHRPPGSQRRPAVESNIDGVRAPEVATDSHERTAA</sequence>
<name>A0A9P3BNT9_ASPVI</name>
<dbReference type="RefSeq" id="XP_043122781.1">
    <property type="nucleotide sequence ID" value="XM_043266846.1"/>
</dbReference>